<dbReference type="InterPro" id="IPR009589">
    <property type="entry name" value="PH_YyaB-like"/>
</dbReference>
<reference evidence="4" key="1">
    <citation type="journal article" date="2019" name="Int. J. Syst. Evol. Microbiol.">
        <title>The Global Catalogue of Microorganisms (GCM) 10K type strain sequencing project: providing services to taxonomists for standard genome sequencing and annotation.</title>
        <authorList>
            <consortium name="The Broad Institute Genomics Platform"/>
            <consortium name="The Broad Institute Genome Sequencing Center for Infectious Disease"/>
            <person name="Wu L."/>
            <person name="Ma J."/>
        </authorList>
    </citation>
    <scope>NUCLEOTIDE SEQUENCE [LARGE SCALE GENOMIC DNA]</scope>
    <source>
        <strain evidence="4">CCUG 56098</strain>
    </source>
</reference>
<gene>
    <name evidence="3" type="ORF">ACFQ13_13185</name>
</gene>
<comment type="caution">
    <text evidence="3">The sequence shown here is derived from an EMBL/GenBank/DDBJ whole genome shotgun (WGS) entry which is preliminary data.</text>
</comment>
<feature type="transmembrane region" description="Helical" evidence="1">
    <location>
        <begin position="12"/>
        <end position="32"/>
    </location>
</feature>
<evidence type="ECO:0000313" key="4">
    <source>
        <dbReference type="Proteomes" id="UP001597086"/>
    </source>
</evidence>
<protein>
    <submittedName>
        <fullName evidence="3">PH domain-containing protein</fullName>
    </submittedName>
</protein>
<keyword evidence="1" id="KW-0472">Membrane</keyword>
<feature type="transmembrane region" description="Helical" evidence="1">
    <location>
        <begin position="38"/>
        <end position="59"/>
    </location>
</feature>
<organism evidence="3 4">
    <name type="scientific">Winogradskyella rapida</name>
    <dbReference type="NCBI Taxonomy" id="549701"/>
    <lineage>
        <taxon>Bacteria</taxon>
        <taxon>Pseudomonadati</taxon>
        <taxon>Bacteroidota</taxon>
        <taxon>Flavobacteriia</taxon>
        <taxon>Flavobacteriales</taxon>
        <taxon>Flavobacteriaceae</taxon>
        <taxon>Winogradskyella</taxon>
    </lineage>
</organism>
<keyword evidence="1" id="KW-1133">Transmembrane helix</keyword>
<accession>A0ABW3KT98</accession>
<evidence type="ECO:0000259" key="2">
    <source>
        <dbReference type="Pfam" id="PF06713"/>
    </source>
</evidence>
<name>A0ABW3KT98_9FLAO</name>
<proteinExistence type="predicted"/>
<evidence type="ECO:0000313" key="3">
    <source>
        <dbReference type="EMBL" id="MFD1016875.1"/>
    </source>
</evidence>
<dbReference type="Pfam" id="PF06713">
    <property type="entry name" value="bPH_4"/>
    <property type="match status" value="1"/>
</dbReference>
<dbReference type="Proteomes" id="UP001597086">
    <property type="component" value="Unassembled WGS sequence"/>
</dbReference>
<dbReference type="EMBL" id="JBHTKM010000063">
    <property type="protein sequence ID" value="MFD1016875.1"/>
    <property type="molecule type" value="Genomic_DNA"/>
</dbReference>
<keyword evidence="1" id="KW-0812">Transmembrane</keyword>
<sequence>MTKSKTFYSKISYGLLAILFLVFYGSIIPIFLTDGISINIISLFVMVSLVYGFIVYLFFNTTYTITPQYLIIKCGFIRYKPIPIKNITSIAKSSNVISSPAASFDRIEIRYGKFDEIILSPKNKSEFAAYLKQLNPKIENRIEN</sequence>
<dbReference type="RefSeq" id="WP_386118084.1">
    <property type="nucleotide sequence ID" value="NZ_JBHTKM010000063.1"/>
</dbReference>
<feature type="domain" description="Uncharacterized protein YyaB-like PH" evidence="2">
    <location>
        <begin position="61"/>
        <end position="135"/>
    </location>
</feature>
<keyword evidence="4" id="KW-1185">Reference proteome</keyword>
<evidence type="ECO:0000256" key="1">
    <source>
        <dbReference type="SAM" id="Phobius"/>
    </source>
</evidence>